<gene>
    <name evidence="5" type="ORF">QLQ15_01845</name>
</gene>
<sequence length="403" mass="44334">MRRHGLTVASVLGMACLSGVFACDVVAQETDGTTAAADPDATATHGGLLHDQQDGEFDMSRWLLEHKGFLPVPIVISDPAVGYGGGLAAVFFQRPKGAATTRKTTDGREQQIAPNIFGAMALKTENGSYAYGGGAMLHFRDDLWRYTGGVAKSSFNLDFYTSGEILEPVAIGYNADGVVSLQKIARRLGEQDLFLGLQWTYMDLELGFDVDSDRDRFNDRELAERTSGLGLSLQYDQRDNSFTPNSGWLGKIEGNFYDGAIGSDSDFQSYRSSVYAYLPFGDDRFVLGGRADVRWANGDIPFYRLPFIDLRGIGSARYADTRAAVLETELRWNMTQRWALVGFLGAGRTWGEHADFGDAQSQVAKGTGVRYLIARMLRLYVGADYAWGPEDETVYIQVGSAWR</sequence>
<organism evidence="5 6">
    <name type="scientific">Lysobacter stagni</name>
    <dbReference type="NCBI Taxonomy" id="3045172"/>
    <lineage>
        <taxon>Bacteria</taxon>
        <taxon>Pseudomonadati</taxon>
        <taxon>Pseudomonadota</taxon>
        <taxon>Gammaproteobacteria</taxon>
        <taxon>Lysobacterales</taxon>
        <taxon>Lysobacteraceae</taxon>
        <taxon>Lysobacter</taxon>
    </lineage>
</organism>
<dbReference type="PROSITE" id="PS51257">
    <property type="entry name" value="PROKAR_LIPOPROTEIN"/>
    <property type="match status" value="1"/>
</dbReference>
<keyword evidence="2" id="KW-0472">Membrane</keyword>
<name>A0ABT6XC96_9GAMM</name>
<evidence type="ECO:0000256" key="1">
    <source>
        <dbReference type="ARBA" id="ARBA00004370"/>
    </source>
</evidence>
<feature type="signal peptide" evidence="3">
    <location>
        <begin position="1"/>
        <end position="22"/>
    </location>
</feature>
<evidence type="ECO:0000259" key="4">
    <source>
        <dbReference type="Pfam" id="PF01103"/>
    </source>
</evidence>
<evidence type="ECO:0000313" key="6">
    <source>
        <dbReference type="Proteomes" id="UP001321580"/>
    </source>
</evidence>
<dbReference type="Gene3D" id="2.40.160.50">
    <property type="entry name" value="membrane protein fhac: a member of the omp85/tpsb transporter family"/>
    <property type="match status" value="1"/>
</dbReference>
<dbReference type="EMBL" id="JASGBI010000001">
    <property type="protein sequence ID" value="MDI9237649.1"/>
    <property type="molecule type" value="Genomic_DNA"/>
</dbReference>
<comment type="subcellular location">
    <subcellularLocation>
        <location evidence="1">Membrane</location>
    </subcellularLocation>
</comment>
<feature type="chain" id="PRO_5045408153" evidence="3">
    <location>
        <begin position="23"/>
        <end position="403"/>
    </location>
</feature>
<dbReference type="InterPro" id="IPR000184">
    <property type="entry name" value="Bac_surfAg_D15"/>
</dbReference>
<evidence type="ECO:0000256" key="2">
    <source>
        <dbReference type="ARBA" id="ARBA00023136"/>
    </source>
</evidence>
<keyword evidence="3" id="KW-0732">Signal</keyword>
<evidence type="ECO:0000313" key="5">
    <source>
        <dbReference type="EMBL" id="MDI9237649.1"/>
    </source>
</evidence>
<comment type="caution">
    <text evidence="5">The sequence shown here is derived from an EMBL/GenBank/DDBJ whole genome shotgun (WGS) entry which is preliminary data.</text>
</comment>
<reference evidence="5 6" key="1">
    <citation type="submission" date="2023-05" db="EMBL/GenBank/DDBJ databases">
        <title>Lysobacter sp. strain LF1 Genome sequencing and assembly.</title>
        <authorList>
            <person name="Jung Y."/>
        </authorList>
    </citation>
    <scope>NUCLEOTIDE SEQUENCE [LARGE SCALE GENOMIC DNA]</scope>
    <source>
        <strain evidence="5 6">LF1</strain>
    </source>
</reference>
<feature type="domain" description="Bacterial surface antigen (D15)" evidence="4">
    <location>
        <begin position="152"/>
        <end position="399"/>
    </location>
</feature>
<proteinExistence type="predicted"/>
<evidence type="ECO:0000256" key="3">
    <source>
        <dbReference type="SAM" id="SignalP"/>
    </source>
</evidence>
<accession>A0ABT6XC96</accession>
<dbReference type="RefSeq" id="WP_283211160.1">
    <property type="nucleotide sequence ID" value="NZ_JASGBI010000001.1"/>
</dbReference>
<protein>
    <submittedName>
        <fullName evidence="5">BamA/TamA family outer membrane protein</fullName>
    </submittedName>
</protein>
<keyword evidence="6" id="KW-1185">Reference proteome</keyword>
<dbReference type="Proteomes" id="UP001321580">
    <property type="component" value="Unassembled WGS sequence"/>
</dbReference>
<dbReference type="Pfam" id="PF01103">
    <property type="entry name" value="Omp85"/>
    <property type="match status" value="1"/>
</dbReference>